<dbReference type="PRINTS" id="PR00452">
    <property type="entry name" value="SH3DOMAIN"/>
</dbReference>
<dbReference type="EMBL" id="AWGJ01000002">
    <property type="protein sequence ID" value="ODN83475.1"/>
    <property type="molecule type" value="Genomic_DNA"/>
</dbReference>
<feature type="region of interest" description="Disordered" evidence="3">
    <location>
        <begin position="473"/>
        <end position="530"/>
    </location>
</feature>
<name>A0A1E3I540_9TREE</name>
<dbReference type="CDD" id="cd13316">
    <property type="entry name" value="PH_Boi"/>
    <property type="match status" value="1"/>
</dbReference>
<dbReference type="SMART" id="SM00454">
    <property type="entry name" value="SAM"/>
    <property type="match status" value="1"/>
</dbReference>
<dbReference type="InterPro" id="IPR036028">
    <property type="entry name" value="SH3-like_dom_sf"/>
</dbReference>
<dbReference type="GeneID" id="30152921"/>
<organism evidence="7 8">
    <name type="scientific">Cryptococcus amylolentus CBS 6039</name>
    <dbReference type="NCBI Taxonomy" id="1295533"/>
    <lineage>
        <taxon>Eukaryota</taxon>
        <taxon>Fungi</taxon>
        <taxon>Dikarya</taxon>
        <taxon>Basidiomycota</taxon>
        <taxon>Agaricomycotina</taxon>
        <taxon>Tremellomycetes</taxon>
        <taxon>Tremellales</taxon>
        <taxon>Cryptococcaceae</taxon>
        <taxon>Cryptococcus</taxon>
    </lineage>
</organism>
<reference evidence="7 8" key="1">
    <citation type="submission" date="2016-06" db="EMBL/GenBank/DDBJ databases">
        <title>Evolution of pathogenesis and genome organization in the Tremellales.</title>
        <authorList>
            <person name="Cuomo C."/>
            <person name="Litvintseva A."/>
            <person name="Heitman J."/>
            <person name="Chen Y."/>
            <person name="Sun S."/>
            <person name="Springer D."/>
            <person name="Dromer F."/>
            <person name="Young S."/>
            <person name="Zeng Q."/>
            <person name="Chapman S."/>
            <person name="Gujja S."/>
            <person name="Saif S."/>
            <person name="Birren B."/>
        </authorList>
    </citation>
    <scope>NUCLEOTIDE SEQUENCE [LARGE SCALE GENOMIC DNA]</scope>
    <source>
        <strain evidence="7 8">CBS 6039</strain>
    </source>
</reference>
<dbReference type="CDD" id="cd09535">
    <property type="entry name" value="SAM_BOI-like_fungal"/>
    <property type="match status" value="1"/>
</dbReference>
<dbReference type="InterPro" id="IPR001452">
    <property type="entry name" value="SH3_domain"/>
</dbReference>
<dbReference type="SUPFAM" id="SSF50044">
    <property type="entry name" value="SH3-domain"/>
    <property type="match status" value="1"/>
</dbReference>
<feature type="compositionally biased region" description="Low complexity" evidence="3">
    <location>
        <begin position="583"/>
        <end position="621"/>
    </location>
</feature>
<feature type="compositionally biased region" description="Basic and acidic residues" evidence="3">
    <location>
        <begin position="227"/>
        <end position="236"/>
    </location>
</feature>
<feature type="domain" description="PH" evidence="5">
    <location>
        <begin position="718"/>
        <end position="816"/>
    </location>
</feature>
<comment type="caution">
    <text evidence="7">The sequence shown here is derived from an EMBL/GenBank/DDBJ whole genome shotgun (WGS) entry which is preliminary data.</text>
</comment>
<dbReference type="Pfam" id="PF07647">
    <property type="entry name" value="SAM_2"/>
    <property type="match status" value="1"/>
</dbReference>
<dbReference type="PROSITE" id="PS50002">
    <property type="entry name" value="SH3"/>
    <property type="match status" value="1"/>
</dbReference>
<evidence type="ECO:0000313" key="7">
    <source>
        <dbReference type="EMBL" id="ODN83475.1"/>
    </source>
</evidence>
<feature type="compositionally biased region" description="Low complexity" evidence="3">
    <location>
        <begin position="499"/>
        <end position="513"/>
    </location>
</feature>
<dbReference type="SUPFAM" id="SSF50729">
    <property type="entry name" value="PH domain-like"/>
    <property type="match status" value="1"/>
</dbReference>
<feature type="region of interest" description="Disordered" evidence="3">
    <location>
        <begin position="561"/>
        <end position="713"/>
    </location>
</feature>
<protein>
    <recommendedName>
        <fullName evidence="9">Polar growth protein</fullName>
    </recommendedName>
</protein>
<feature type="compositionally biased region" description="Polar residues" evidence="3">
    <location>
        <begin position="364"/>
        <end position="397"/>
    </location>
</feature>
<dbReference type="Pfam" id="PF00018">
    <property type="entry name" value="SH3_1"/>
    <property type="match status" value="1"/>
</dbReference>
<feature type="compositionally biased region" description="Gly residues" evidence="3">
    <location>
        <begin position="489"/>
        <end position="498"/>
    </location>
</feature>
<dbReference type="PROSITE" id="PS50105">
    <property type="entry name" value="SAM_DOMAIN"/>
    <property type="match status" value="1"/>
</dbReference>
<dbReference type="PROSITE" id="PS50003">
    <property type="entry name" value="PH_DOMAIN"/>
    <property type="match status" value="1"/>
</dbReference>
<dbReference type="Gene3D" id="1.10.150.50">
    <property type="entry name" value="Transcription Factor, Ets-1"/>
    <property type="match status" value="1"/>
</dbReference>
<keyword evidence="8" id="KW-1185">Reference proteome</keyword>
<feature type="domain" description="SH3" evidence="4">
    <location>
        <begin position="1"/>
        <end position="64"/>
    </location>
</feature>
<dbReference type="Pfam" id="PF00169">
    <property type="entry name" value="PH"/>
    <property type="match status" value="1"/>
</dbReference>
<feature type="region of interest" description="Disordered" evidence="3">
    <location>
        <begin position="90"/>
        <end position="153"/>
    </location>
</feature>
<feature type="compositionally biased region" description="Polar residues" evidence="3">
    <location>
        <begin position="563"/>
        <end position="573"/>
    </location>
</feature>
<feature type="compositionally biased region" description="Polar residues" evidence="3">
    <location>
        <begin position="116"/>
        <end position="151"/>
    </location>
</feature>
<feature type="compositionally biased region" description="Low complexity" evidence="3">
    <location>
        <begin position="473"/>
        <end position="488"/>
    </location>
</feature>
<gene>
    <name evidence="7" type="ORF">L202_01612</name>
</gene>
<feature type="region of interest" description="Disordered" evidence="3">
    <location>
        <begin position="227"/>
        <end position="405"/>
    </location>
</feature>
<feature type="compositionally biased region" description="Polar residues" evidence="3">
    <location>
        <begin position="264"/>
        <end position="284"/>
    </location>
</feature>
<evidence type="ECO:0000313" key="8">
    <source>
        <dbReference type="Proteomes" id="UP000094065"/>
    </source>
</evidence>
<dbReference type="CDD" id="cd00174">
    <property type="entry name" value="SH3"/>
    <property type="match status" value="1"/>
</dbReference>
<evidence type="ECO:0008006" key="9">
    <source>
        <dbReference type="Google" id="ProtNLM"/>
    </source>
</evidence>
<dbReference type="RefSeq" id="XP_018997475.1">
    <property type="nucleotide sequence ID" value="XM_019135048.1"/>
</dbReference>
<dbReference type="Proteomes" id="UP000094065">
    <property type="component" value="Unassembled WGS sequence"/>
</dbReference>
<evidence type="ECO:0000259" key="6">
    <source>
        <dbReference type="PROSITE" id="PS50105"/>
    </source>
</evidence>
<dbReference type="SMART" id="SM00326">
    <property type="entry name" value="SH3"/>
    <property type="match status" value="1"/>
</dbReference>
<feature type="region of interest" description="Disordered" evidence="3">
    <location>
        <begin position="837"/>
        <end position="922"/>
    </location>
</feature>
<evidence type="ECO:0000259" key="4">
    <source>
        <dbReference type="PROSITE" id="PS50002"/>
    </source>
</evidence>
<sequence>MAPLTVWAIHTFVAEHGDELDFKAGEEIEVIEKDDAFGDGWWRGRNNKGEEGLFPATYISQDLPAHAESEAVTEKEDTPVEKETGYLVNGATNGTAASSETPTPTPPSPAPATASVNALNATTPGAYPSDNNVAASNALSPSESPNGTSTVDGPILDSASAAVGAATGVAGAAAASVGTVMNRTIGDIQDAIESIAAPAESEDGDDHSELGIGQDARAKLVEQARLANEKRERDDGGFIYSDESDDEEDEYIRRRSLPLETKSRTSLGTADSLFGNGSTATAQKEVQAEPVARVPSPVKTPAAAVPFPTSAPVPRATPSPSNHIIAPEPTHDSNSQAAEPETSKSAVTPKLETPGTLEPAFFPTTPSVSQTPVARGLTQSPANGAGGITSSNVSHKSGNIPAKPPTTWTVDDVVAWAQAKGFDEGIVDKFKEHEISGDILLELDANLLKELDIPAFGKRMRIAAAISELRRPSSIVSSHSQQLSPSGLPGQGGYGGSSRGMSAPPSSLGYPGYPSTPPLSTPPLSASSGAGEEGIAYGAWSHGRKSSGHHASVPVMESINEHGGQQAQKQVQSPKEPEPKRVSQPASSAPSTSQAASSLPASPTTPATPATANSTKTTSTLNKRESTGSMSHKRGKPSLGGEAKDRLSFFGRKKPAPAGSPTAEGNRSVSRLGFGGGNKTHQVTPAVPAKRVSGPSNLGGSAEGGAVSGGSALQKIGNPDYSGYMKKKGERYGGWKSRYVVLKGPTLYVLKSEHADSLKDKINLHNHRVVADASAPSGSYGLRLAPNTSGDPAHFFSANEQTTVRGWMKALLKATIERDYTKPVTSSCNIPTIPLAEAQAMAPRPPSPATREATQRATRRDNPNQLTPHDATILTSLDTSSGQKRRSQLSAGAPSPGRPDRDSRRPSSHVSQTTQDTQRASTLGAGEALGAATSRGSGKAFSGISFNPVDASEAPQLVQWVNDHLPEIYPRVTSFPQAFASGEVIFLLVKSLSGVEPSPPVGPEAFQPDPNGQPGIEGLFAMMDMLVDSGVGIEGVSINDVRTADEAGVLRLLKDVKSWHENGQKA</sequence>
<dbReference type="Gene3D" id="2.30.30.40">
    <property type="entry name" value="SH3 Domains"/>
    <property type="match status" value="1"/>
</dbReference>
<dbReference type="InterPro" id="IPR001849">
    <property type="entry name" value="PH_domain"/>
</dbReference>
<evidence type="ECO:0000256" key="1">
    <source>
        <dbReference type="ARBA" id="ARBA00022443"/>
    </source>
</evidence>
<accession>A0A1E3I540</accession>
<evidence type="ECO:0000259" key="5">
    <source>
        <dbReference type="PROSITE" id="PS50003"/>
    </source>
</evidence>
<dbReference type="SMART" id="SM00233">
    <property type="entry name" value="PH"/>
    <property type="match status" value="1"/>
</dbReference>
<dbReference type="SUPFAM" id="SSF47769">
    <property type="entry name" value="SAM/Pointed domain"/>
    <property type="match status" value="1"/>
</dbReference>
<proteinExistence type="predicted"/>
<evidence type="ECO:0000256" key="3">
    <source>
        <dbReference type="SAM" id="MobiDB-lite"/>
    </source>
</evidence>
<dbReference type="AlphaFoldDB" id="A0A1E3I540"/>
<dbReference type="Gene3D" id="2.30.29.30">
    <property type="entry name" value="Pleckstrin-homology domain (PH domain)/Phosphotyrosine-binding domain (PTB)"/>
    <property type="match status" value="1"/>
</dbReference>
<feature type="compositionally biased region" description="Polar residues" evidence="3">
    <location>
        <begin position="909"/>
        <end position="919"/>
    </location>
</feature>
<dbReference type="STRING" id="1295533.A0A1E3I540"/>
<evidence type="ECO:0000256" key="2">
    <source>
        <dbReference type="PROSITE-ProRule" id="PRU00192"/>
    </source>
</evidence>
<feature type="compositionally biased region" description="Polar residues" evidence="3">
    <location>
        <begin position="863"/>
        <end position="882"/>
    </location>
</feature>
<dbReference type="InterPro" id="IPR001660">
    <property type="entry name" value="SAM"/>
</dbReference>
<dbReference type="OrthoDB" id="73680at2759"/>
<feature type="domain" description="SAM" evidence="6">
    <location>
        <begin position="408"/>
        <end position="472"/>
    </location>
</feature>
<keyword evidence="1 2" id="KW-0728">SH3 domain</keyword>
<dbReference type="InterPro" id="IPR011993">
    <property type="entry name" value="PH-like_dom_sf"/>
</dbReference>
<dbReference type="InterPro" id="IPR013761">
    <property type="entry name" value="SAM/pointed_sf"/>
</dbReference>